<gene>
    <name evidence="1" type="ORF">EUGRSUZ_C03132</name>
</gene>
<dbReference type="AlphaFoldDB" id="A0A059CU95"/>
<protein>
    <submittedName>
        <fullName evidence="1">Uncharacterized protein</fullName>
    </submittedName>
</protein>
<dbReference type="Gramene" id="KCW81766">
    <property type="protein sequence ID" value="KCW81766"/>
    <property type="gene ID" value="EUGRSUZ_C03132"/>
</dbReference>
<accession>A0A059CU95</accession>
<dbReference type="EMBL" id="KK198755">
    <property type="protein sequence ID" value="KCW81766.1"/>
    <property type="molecule type" value="Genomic_DNA"/>
</dbReference>
<evidence type="ECO:0000313" key="1">
    <source>
        <dbReference type="EMBL" id="KCW81766.1"/>
    </source>
</evidence>
<sequence length="91" mass="9841">MAPPSIVSQSGNTESFKATRTIAEKDLDGFKKHMELLGEPRDEKRVGNVTVSTISSNSLTADGFGEAKTLSEASRWSAEVDELERLLNADA</sequence>
<name>A0A059CU95_EUCGR</name>
<reference evidence="1" key="1">
    <citation type="submission" date="2013-07" db="EMBL/GenBank/DDBJ databases">
        <title>The genome of Eucalyptus grandis.</title>
        <authorList>
            <person name="Schmutz J."/>
            <person name="Hayes R."/>
            <person name="Myburg A."/>
            <person name="Tuskan G."/>
            <person name="Grattapaglia D."/>
            <person name="Rokhsar D.S."/>
        </authorList>
    </citation>
    <scope>NUCLEOTIDE SEQUENCE</scope>
    <source>
        <tissue evidence="1">Leaf extractions</tissue>
    </source>
</reference>
<organism evidence="1">
    <name type="scientific">Eucalyptus grandis</name>
    <name type="common">Flooded gum</name>
    <dbReference type="NCBI Taxonomy" id="71139"/>
    <lineage>
        <taxon>Eukaryota</taxon>
        <taxon>Viridiplantae</taxon>
        <taxon>Streptophyta</taxon>
        <taxon>Embryophyta</taxon>
        <taxon>Tracheophyta</taxon>
        <taxon>Spermatophyta</taxon>
        <taxon>Magnoliopsida</taxon>
        <taxon>eudicotyledons</taxon>
        <taxon>Gunneridae</taxon>
        <taxon>Pentapetalae</taxon>
        <taxon>rosids</taxon>
        <taxon>malvids</taxon>
        <taxon>Myrtales</taxon>
        <taxon>Myrtaceae</taxon>
        <taxon>Myrtoideae</taxon>
        <taxon>Eucalypteae</taxon>
        <taxon>Eucalyptus</taxon>
    </lineage>
</organism>
<dbReference type="InParanoid" id="A0A059CU95"/>
<proteinExistence type="predicted"/>